<protein>
    <recommendedName>
        <fullName evidence="3">ATP-binding protein</fullName>
    </recommendedName>
</protein>
<accession>A0ABU7G2P2</accession>
<sequence length="133" mass="15324">MKYLYIVRGPFGSGKTEFAKTITKDVVSCWDYYAQYGQNKWNEELKPHADEYCRASVAELMEQGANSIAVTNSFSKSSDLDFYLEAANLHQYKVFTLVMENQNSEEYKRDAPEDVVLKQIINLKNSVVFHQGF</sequence>
<name>A0ABU7G2P2_9ALTE</name>
<reference evidence="2" key="1">
    <citation type="submission" date="2023-07" db="EMBL/GenBank/DDBJ databases">
        <title>Draft genome sequence of Agarivorans aestuarii strain ZMCS4, a CAZymes producing bacteria isolated from the marine brown algae Clodostephus spongiosus.</title>
        <authorList>
            <person name="Lorente B."/>
            <person name="Cabral C."/>
            <person name="Frias J."/>
            <person name="Faria J."/>
            <person name="Toubarro D."/>
        </authorList>
    </citation>
    <scope>NUCLEOTIDE SEQUENCE [LARGE SCALE GENOMIC DNA]</scope>
    <source>
        <strain evidence="2">ZMCS4</strain>
    </source>
</reference>
<dbReference type="Proteomes" id="UP001310248">
    <property type="component" value="Unassembled WGS sequence"/>
</dbReference>
<dbReference type="RefSeq" id="WP_163131939.1">
    <property type="nucleotide sequence ID" value="NZ_JAYDYW010000006.1"/>
</dbReference>
<evidence type="ECO:0000313" key="2">
    <source>
        <dbReference type="Proteomes" id="UP001310248"/>
    </source>
</evidence>
<dbReference type="InterPro" id="IPR027417">
    <property type="entry name" value="P-loop_NTPase"/>
</dbReference>
<dbReference type="SUPFAM" id="SSF52540">
    <property type="entry name" value="P-loop containing nucleoside triphosphate hydrolases"/>
    <property type="match status" value="1"/>
</dbReference>
<evidence type="ECO:0008006" key="3">
    <source>
        <dbReference type="Google" id="ProtNLM"/>
    </source>
</evidence>
<organism evidence="1 2">
    <name type="scientific">Agarivorans aestuarii</name>
    <dbReference type="NCBI Taxonomy" id="1563703"/>
    <lineage>
        <taxon>Bacteria</taxon>
        <taxon>Pseudomonadati</taxon>
        <taxon>Pseudomonadota</taxon>
        <taxon>Gammaproteobacteria</taxon>
        <taxon>Alteromonadales</taxon>
        <taxon>Alteromonadaceae</taxon>
        <taxon>Agarivorans</taxon>
    </lineage>
</organism>
<proteinExistence type="predicted"/>
<dbReference type="EMBL" id="JAYDYW010000006">
    <property type="protein sequence ID" value="MEE1673662.1"/>
    <property type="molecule type" value="Genomic_DNA"/>
</dbReference>
<evidence type="ECO:0000313" key="1">
    <source>
        <dbReference type="EMBL" id="MEE1673662.1"/>
    </source>
</evidence>
<gene>
    <name evidence="1" type="ORF">SNR37_003088</name>
</gene>
<keyword evidence="2" id="KW-1185">Reference proteome</keyword>
<comment type="caution">
    <text evidence="1">The sequence shown here is derived from an EMBL/GenBank/DDBJ whole genome shotgun (WGS) entry which is preliminary data.</text>
</comment>
<dbReference type="Gene3D" id="3.40.50.300">
    <property type="entry name" value="P-loop containing nucleotide triphosphate hydrolases"/>
    <property type="match status" value="1"/>
</dbReference>